<reference evidence="2 3" key="1">
    <citation type="submission" date="2016-11" db="EMBL/GenBank/DDBJ databases">
        <title>Complete genome sequence of Streptomyces niveus SCSIO 3406.</title>
        <authorList>
            <person name="Zhu Q."/>
            <person name="Cheng W."/>
            <person name="Song Y."/>
            <person name="Li Q."/>
            <person name="Ju J."/>
        </authorList>
    </citation>
    <scope>NUCLEOTIDE SEQUENCE [LARGE SCALE GENOMIC DNA]</scope>
    <source>
        <strain evidence="2 3">SCSIO 3406</strain>
    </source>
</reference>
<dbReference type="Gene3D" id="3.40.50.720">
    <property type="entry name" value="NAD(P)-binding Rossmann-like Domain"/>
    <property type="match status" value="1"/>
</dbReference>
<dbReference type="InterPro" id="IPR013154">
    <property type="entry name" value="ADH-like_N"/>
</dbReference>
<accession>A0A1U9QL65</accession>
<dbReference type="GO" id="GO:0016491">
    <property type="term" value="F:oxidoreductase activity"/>
    <property type="evidence" value="ECO:0007669"/>
    <property type="project" value="InterPro"/>
</dbReference>
<feature type="domain" description="Enoyl reductase (ER)" evidence="1">
    <location>
        <begin position="10"/>
        <end position="326"/>
    </location>
</feature>
<evidence type="ECO:0000259" key="1">
    <source>
        <dbReference type="SMART" id="SM00829"/>
    </source>
</evidence>
<evidence type="ECO:0000313" key="2">
    <source>
        <dbReference type="EMBL" id="AQU65018.1"/>
    </source>
</evidence>
<dbReference type="InterPro" id="IPR020843">
    <property type="entry name" value="ER"/>
</dbReference>
<dbReference type="Pfam" id="PF13602">
    <property type="entry name" value="ADH_zinc_N_2"/>
    <property type="match status" value="1"/>
</dbReference>
<dbReference type="EMBL" id="CP018047">
    <property type="protein sequence ID" value="AQU65018.1"/>
    <property type="molecule type" value="Genomic_DNA"/>
</dbReference>
<dbReference type="AlphaFoldDB" id="A0A1U9QL65"/>
<dbReference type="Proteomes" id="UP000189677">
    <property type="component" value="Chromosome"/>
</dbReference>
<evidence type="ECO:0000313" key="3">
    <source>
        <dbReference type="Proteomes" id="UP000189677"/>
    </source>
</evidence>
<dbReference type="SMART" id="SM00829">
    <property type="entry name" value="PKS_ER"/>
    <property type="match status" value="1"/>
</dbReference>
<dbReference type="OrthoDB" id="3727682at2"/>
<dbReference type="CDD" id="cd08267">
    <property type="entry name" value="MDR1"/>
    <property type="match status" value="1"/>
</dbReference>
<dbReference type="SUPFAM" id="SSF50129">
    <property type="entry name" value="GroES-like"/>
    <property type="match status" value="1"/>
</dbReference>
<sequence length="329" mass="34369">MKAVLQEQFGPPDILRLKEVDRPEAGAGQVLVRVHAAALNPYDWHMMRGDPYAARLMGGMGLTRPKHRVAGIDAAGVVEAVGAGVEGLRPGTPVLGFCAGAFAEYACAEAELLVPKPERLSFEQAAATPMAAVTALRGIRTVGRVRAGQRVLVNGAGGGVGTFAVQIAAGLDAEVTGVCSAGSTEMVRSLGATHVIDHHREDFTERHARYDVILDNVGNLPLGRLRRALTPTGVLVANGGGSPGRVFGAIGSTLRLVAVNTVARHSLRPIIPATPSGPAHEDLLAVTALIDAGQVTPMVGRTYPLADTTEAMRHLEEGHSRGKTVITVH</sequence>
<proteinExistence type="predicted"/>
<gene>
    <name evidence="2" type="ORF">BBN63_00810</name>
</gene>
<dbReference type="RefSeq" id="WP_078073498.1">
    <property type="nucleotide sequence ID" value="NZ_CP018047.1"/>
</dbReference>
<dbReference type="PANTHER" id="PTHR11695:SF294">
    <property type="entry name" value="RETICULON-4-INTERACTING PROTEIN 1, MITOCHONDRIAL"/>
    <property type="match status" value="1"/>
</dbReference>
<dbReference type="InterPro" id="IPR011032">
    <property type="entry name" value="GroES-like_sf"/>
</dbReference>
<protein>
    <submittedName>
        <fullName evidence="2">NAD(P)-dependent alcohol dehydrogenase</fullName>
    </submittedName>
</protein>
<dbReference type="PANTHER" id="PTHR11695">
    <property type="entry name" value="ALCOHOL DEHYDROGENASE RELATED"/>
    <property type="match status" value="1"/>
</dbReference>
<dbReference type="InterPro" id="IPR050700">
    <property type="entry name" value="YIM1/Zinc_Alcohol_DH_Fams"/>
</dbReference>
<keyword evidence="3" id="KW-1185">Reference proteome</keyword>
<name>A0A1U9QL65_STRNV</name>
<dbReference type="Pfam" id="PF08240">
    <property type="entry name" value="ADH_N"/>
    <property type="match status" value="1"/>
</dbReference>
<dbReference type="InterPro" id="IPR036291">
    <property type="entry name" value="NAD(P)-bd_dom_sf"/>
</dbReference>
<dbReference type="SUPFAM" id="SSF51735">
    <property type="entry name" value="NAD(P)-binding Rossmann-fold domains"/>
    <property type="match status" value="1"/>
</dbReference>
<dbReference type="KEGG" id="snw:BBN63_00810"/>
<organism evidence="2 3">
    <name type="scientific">Streptomyces niveus</name>
    <name type="common">Streptomyces spheroides</name>
    <dbReference type="NCBI Taxonomy" id="193462"/>
    <lineage>
        <taxon>Bacteria</taxon>
        <taxon>Bacillati</taxon>
        <taxon>Actinomycetota</taxon>
        <taxon>Actinomycetes</taxon>
        <taxon>Kitasatosporales</taxon>
        <taxon>Streptomycetaceae</taxon>
        <taxon>Streptomyces</taxon>
    </lineage>
</organism>
<dbReference type="Gene3D" id="3.90.180.10">
    <property type="entry name" value="Medium-chain alcohol dehydrogenases, catalytic domain"/>
    <property type="match status" value="1"/>
</dbReference>